<dbReference type="EMBL" id="CP003235">
    <property type="protein sequence ID" value="AFC31287.1"/>
    <property type="molecule type" value="Genomic_DNA"/>
</dbReference>
<accession>H6NB32</accession>
<dbReference type="Proteomes" id="UP000007523">
    <property type="component" value="Chromosome"/>
</dbReference>
<keyword evidence="5" id="KW-0436">Ligase</keyword>
<dbReference type="NCBIfam" id="NF003417">
    <property type="entry name" value="PRK04813.1"/>
    <property type="match status" value="4"/>
</dbReference>
<dbReference type="InterPro" id="IPR045851">
    <property type="entry name" value="AMP-bd_C_sf"/>
</dbReference>
<dbReference type="Gene3D" id="3.40.50.980">
    <property type="match status" value="8"/>
</dbReference>
<dbReference type="Pfam" id="PF00668">
    <property type="entry name" value="Condensation"/>
    <property type="match status" value="6"/>
</dbReference>
<dbReference type="InterPro" id="IPR025110">
    <property type="entry name" value="AMP-bd_C"/>
</dbReference>
<dbReference type="InterPro" id="IPR009081">
    <property type="entry name" value="PP-bd_ACP"/>
</dbReference>
<dbReference type="Pfam" id="PF00550">
    <property type="entry name" value="PP-binding"/>
    <property type="match status" value="4"/>
</dbReference>
<evidence type="ECO:0000256" key="2">
    <source>
        <dbReference type="ARBA" id="ARBA00006432"/>
    </source>
</evidence>
<dbReference type="CDD" id="cd19531">
    <property type="entry name" value="LCL_NRPS-like"/>
    <property type="match status" value="3"/>
</dbReference>
<evidence type="ECO:0000256" key="6">
    <source>
        <dbReference type="ARBA" id="ARBA00022737"/>
    </source>
</evidence>
<feature type="domain" description="Carrier" evidence="10">
    <location>
        <begin position="4397"/>
        <end position="4472"/>
    </location>
</feature>
<dbReference type="Gene3D" id="3.30.559.30">
    <property type="entry name" value="Nonribosomal peptide synthetase, condensation domain"/>
    <property type="match status" value="6"/>
</dbReference>
<evidence type="ECO:0000256" key="7">
    <source>
        <dbReference type="ARBA" id="ARBA00023194"/>
    </source>
</evidence>
<dbReference type="PANTHER" id="PTHR45527">
    <property type="entry name" value="NONRIBOSOMAL PEPTIDE SYNTHETASE"/>
    <property type="match status" value="1"/>
</dbReference>
<evidence type="ECO:0000256" key="4">
    <source>
        <dbReference type="ARBA" id="ARBA00022553"/>
    </source>
</evidence>
<proteinExistence type="inferred from homology"/>
<keyword evidence="7" id="KW-0045">Antibiotic biosynthesis</keyword>
<dbReference type="FunFam" id="3.40.50.980:FF:000001">
    <property type="entry name" value="Non-ribosomal peptide synthetase"/>
    <property type="match status" value="4"/>
</dbReference>
<dbReference type="STRING" id="1116391.PM3016_4526"/>
<dbReference type="FunFam" id="3.30.300.30:FF:000010">
    <property type="entry name" value="Enterobactin synthetase component F"/>
    <property type="match status" value="4"/>
</dbReference>
<dbReference type="Gene3D" id="1.10.1200.10">
    <property type="entry name" value="ACP-like"/>
    <property type="match status" value="4"/>
</dbReference>
<dbReference type="Pfam" id="PF13193">
    <property type="entry name" value="AMP-binding_C"/>
    <property type="match status" value="4"/>
</dbReference>
<keyword evidence="12" id="KW-1185">Reference proteome</keyword>
<dbReference type="Gene3D" id="3.30.559.10">
    <property type="entry name" value="Chloramphenicol acetyltransferase-like domain"/>
    <property type="match status" value="5"/>
</dbReference>
<dbReference type="CDD" id="cd19534">
    <property type="entry name" value="E_NRPS"/>
    <property type="match status" value="1"/>
</dbReference>
<keyword evidence="8" id="KW-0511">Multifunctional enzyme</keyword>
<dbReference type="InterPro" id="IPR010060">
    <property type="entry name" value="NRPS_synth"/>
</dbReference>
<dbReference type="CDD" id="cd05930">
    <property type="entry name" value="A_NRPS"/>
    <property type="match status" value="2"/>
</dbReference>
<dbReference type="FunFam" id="2.30.38.10:FF:000001">
    <property type="entry name" value="Non-ribosomal peptide synthetase PvdI"/>
    <property type="match status" value="4"/>
</dbReference>
<dbReference type="InterPro" id="IPR006162">
    <property type="entry name" value="Ppantetheine_attach_site"/>
</dbReference>
<dbReference type="KEGG" id="pmq:PM3016_4526"/>
<feature type="domain" description="Carrier" evidence="10">
    <location>
        <begin position="1833"/>
        <end position="1907"/>
    </location>
</feature>
<reference evidence="11 12" key="1">
    <citation type="journal article" date="2012" name="J. Bacteriol.">
        <title>Complete Genome Sequence of Paenibacillus mucilaginosus 3016, a Bacterium Functional as Microbial Fertilizer.</title>
        <authorList>
            <person name="Ma M."/>
            <person name="Wang Z."/>
            <person name="Li L."/>
            <person name="Jiang X."/>
            <person name="Guan D."/>
            <person name="Cao F."/>
            <person name="Chen H."/>
            <person name="Wang X."/>
            <person name="Shen D."/>
            <person name="Du B."/>
            <person name="Li J."/>
        </authorList>
    </citation>
    <scope>NUCLEOTIDE SEQUENCE [LARGE SCALE GENOMIC DNA]</scope>
    <source>
        <strain evidence="11 12">3016</strain>
    </source>
</reference>
<dbReference type="GO" id="GO:0005829">
    <property type="term" value="C:cytosol"/>
    <property type="evidence" value="ECO:0007669"/>
    <property type="project" value="TreeGrafter"/>
</dbReference>
<dbReference type="PROSITE" id="PS00012">
    <property type="entry name" value="PHOSPHOPANTETHEINE"/>
    <property type="match status" value="4"/>
</dbReference>
<dbReference type="RefSeq" id="WP_014371025.1">
    <property type="nucleotide sequence ID" value="NC_016935.1"/>
</dbReference>
<dbReference type="GO" id="GO:0008610">
    <property type="term" value="P:lipid biosynthetic process"/>
    <property type="evidence" value="ECO:0007669"/>
    <property type="project" value="UniProtKB-ARBA"/>
</dbReference>
<comment type="cofactor">
    <cofactor evidence="1">
        <name>pantetheine 4'-phosphate</name>
        <dbReference type="ChEBI" id="CHEBI:47942"/>
    </cofactor>
</comment>
<dbReference type="GO" id="GO:0031177">
    <property type="term" value="F:phosphopantetheine binding"/>
    <property type="evidence" value="ECO:0007669"/>
    <property type="project" value="InterPro"/>
</dbReference>
<protein>
    <submittedName>
        <fullName evidence="11">Fusaricidin synthetase</fullName>
    </submittedName>
</protein>
<evidence type="ECO:0000256" key="3">
    <source>
        <dbReference type="ARBA" id="ARBA00022450"/>
    </source>
</evidence>
<evidence type="ECO:0000256" key="9">
    <source>
        <dbReference type="SAM" id="MobiDB-lite"/>
    </source>
</evidence>
<name>H6NB32_9BACL</name>
<dbReference type="Gene3D" id="3.30.300.30">
    <property type="match status" value="4"/>
</dbReference>
<dbReference type="GO" id="GO:0044550">
    <property type="term" value="P:secondary metabolite biosynthetic process"/>
    <property type="evidence" value="ECO:0007669"/>
    <property type="project" value="UniProtKB-ARBA"/>
</dbReference>
<dbReference type="InterPro" id="IPR010071">
    <property type="entry name" value="AA_adenyl_dom"/>
</dbReference>
<dbReference type="SUPFAM" id="SSF47336">
    <property type="entry name" value="ACP-like"/>
    <property type="match status" value="4"/>
</dbReference>
<feature type="domain" description="Carrier" evidence="10">
    <location>
        <begin position="3346"/>
        <end position="3421"/>
    </location>
</feature>
<dbReference type="PROSITE" id="PS00455">
    <property type="entry name" value="AMP_BINDING"/>
    <property type="match status" value="4"/>
</dbReference>
<dbReference type="NCBIfam" id="TIGR01720">
    <property type="entry name" value="NRPS-para261"/>
    <property type="match status" value="1"/>
</dbReference>
<dbReference type="FunFam" id="1.10.1200.10:FF:000005">
    <property type="entry name" value="Nonribosomal peptide synthetase 1"/>
    <property type="match status" value="4"/>
</dbReference>
<comment type="similarity">
    <text evidence="2">Belongs to the ATP-dependent AMP-binding enzyme family.</text>
</comment>
<organism evidence="11 12">
    <name type="scientific">Paenibacillus mucilaginosus 3016</name>
    <dbReference type="NCBI Taxonomy" id="1116391"/>
    <lineage>
        <taxon>Bacteria</taxon>
        <taxon>Bacillati</taxon>
        <taxon>Bacillota</taxon>
        <taxon>Bacilli</taxon>
        <taxon>Bacillales</taxon>
        <taxon>Paenibacillaceae</taxon>
        <taxon>Paenibacillus</taxon>
    </lineage>
</organism>
<evidence type="ECO:0000259" key="10">
    <source>
        <dbReference type="PROSITE" id="PS50075"/>
    </source>
</evidence>
<dbReference type="InterPro" id="IPR001242">
    <property type="entry name" value="Condensation_dom"/>
</dbReference>
<evidence type="ECO:0000256" key="5">
    <source>
        <dbReference type="ARBA" id="ARBA00022598"/>
    </source>
</evidence>
<gene>
    <name evidence="11" type="ORF">PM3016_4526</name>
</gene>
<dbReference type="GO" id="GO:0017000">
    <property type="term" value="P:antibiotic biosynthetic process"/>
    <property type="evidence" value="ECO:0007669"/>
    <property type="project" value="UniProtKB-KW"/>
</dbReference>
<evidence type="ECO:0000313" key="12">
    <source>
        <dbReference type="Proteomes" id="UP000007523"/>
    </source>
</evidence>
<dbReference type="NCBIfam" id="TIGR01733">
    <property type="entry name" value="AA-adenyl-dom"/>
    <property type="match status" value="4"/>
</dbReference>
<dbReference type="PANTHER" id="PTHR45527:SF1">
    <property type="entry name" value="FATTY ACID SYNTHASE"/>
    <property type="match status" value="1"/>
</dbReference>
<sequence length="4942" mass="547948">MKKARAYWNGAFQKGQRITCLPYSKADWRSAGSLTPAAIGASESTVPQAVSERIRAVTQGTPAAVYTLLVAAVSCLLHRYTQEETVIVAAPAVRTAGSRQLNDVILYKLPVDGTASFRTFLGQVSGTVREAVANQNVAFQAMAGELDVEYTPEGAPVLHTLVSFDRMNPADASESIVSDLQFRFTETEEALKLDIVYHSGLYEEEAVVRMAKHLYALMAEALGNPSQELGVLEMMSEEERGQILGAFNDTVAEYPQEATIISLFEEQAARTPERTAVLFEDASLTYGELNARANALARTLQAAGIGPDARAAVMTERSLEMIVGIYAILKAGGAYVPVAPDYPEERIRYILEDSGSKVLLTQERFLSGVPQEYDGVVVNLNDPNVYSGEESNLVPAAAGPQDAAYVIYTSGSTGKPKGVLIEHTSAVNRILWMHEKYPIGADDTILQKTAFTFDVSVWELFWWGMVGSKVCLLTPGGEKNPAQILEAIERYSITTMHFVPAMLHTFLDYAEGLAPEVLAGKLASLTQVFASGEALPPQHVARFQASVSKVRGARLINLYGPTEATVDVSYFDCEPDQPYAMVPIGRPVWNTRLYVMKEGTTQLQPVGVAGELCIAGVQVARGYLNRPELNAEKFAADPLVPGARMYRTGDLTRWLPDGNIEYLGRIDHQVKIRGYRIELGEVESAVLDVEGVLEAVVTAREDETGQKLLCAYYVADRELAAGVLREALTAQLPSYMVPTYFVQLERMPLSANGKIDRKLLPAPEASVQSASAYVAPRTELEAKLAAIWAEVLGLPQVGVTDHFLDIGGHSLRAAAVVARVHKELGRPLALRDMFRSPTVEALAAVIESMEEAAYTAIPAAEPRDYYPLSSAQKRLYLLSHLQGGETGYNMPGVILAEGALDRARLQQAFEGLISRHESLRTRFEMVQGEPVQRIVPHSQVPFRIEEWEASEEEAAGLIEAFVRPFDLAEAPLLRVGLITLTPERHLLLFDMHHIISDGVSLSVLVEEFARFYQGLAPAPLRIQYKDYAVWEQDRLQSELLRKQEAFWLDQFRGELPTLDLPADYVRPAVQSFEGGRIEFRIGSEAVSGLKQLAARSGSTLFMVLLAAYTALLHKYTGQEDVVVGVPVAGRGQTELEPIIGMFVNTLAIRQAPASEKTFLGYLGEVKEGALAAFEHGEYPFEALVEKLQLKRDLSRSPLFDTMFELKHAAGPEPQLEGLRFTPYPGEHKTSKFDLSLEAMEAEDGGELRCSFEYAASLFRPETVERMACHLVQLVESAVRDPESKLSELGMVTEYERSQLLDEFNPAVPQADLAEPFHLHFERQAQLTPDHPAVGDRDRTLTYRELDQRAGALAARLRKLGVGREKLVGILAERSVDLLVAVLAIWKAGGAYVPLDPDYPAERIAYMLEDSGAEVLLTQSGLSGPFAEAEAAGEGLRHVLHLDDESVYESGGEALRVGNINEPQDLAYVIYTSGTTGRPKGVMIEHRSLVNTALAYRREYRLTEFPVRLLQLASFSFDVFTGDIARTLLNGGTMFICPKEDRIDPERLYGWIRDRRITMFESTPALIIPFMEHAAAGGHDVSSLQLLITSSDACGVRDYRNLQMRFGGQVRIINAYGVTEAAIDSSFYDEPLEKLPASGNVPIGRAYLNARFYIVDSGLKPVPVGVAGELCIGGPGVARGYLNRPDLTAEKFVENPFCPGERMYRSGDLARWMADGHVDFIGRIDHQVKIRGYRIELGEIETAMLRYPGVRQAVVIDRTDERGQKYLCGYAAGDEGLDLGALQRELQQTLPSHMVPSRFLRLDRLPLTPNGKIDRKALPVPEAGSAVPQNAYAAPRNAVEETLVSIWQGLLGGGPVGIHDSFFELGGDSIKALQVSSRLYQAGYRLEMKDLFQHPTAAALSPLIRPLARMADQGEVSGEVPLTPIQRWFFEQRYADAHHHNQAVMLYRPEGFDEEALRRAAAAIAVHHDTLRTIYREAGDGTAAWNRSTAEGELFSLEVVSFEASEDLAARVEAEAERVQASIDLENGPLFKLGLFRCPDGDHLLIAVHHLVVDGVSWRILFEDLTEAYGQAAGGEAVRLPAKTDAFRTWAEGLMQYADSPAAAREHAYWQELEQLERAPLPKDAVQPDPQHGDNEKVTVQWTPEETELLLKGAHHAYGTEINDLLLTALGMAVHRWSGLERIWVTLEGHGREAILPDLDISRTVGWFTSQYPVALEMPADAETGQRIKEVKETLRGVPGKGIGYGIWRYLSEAGRSSDAFQPEPEIAFNYLGQFDEELESGAFSVSPYGAGREISPRAARTYPLEINGLTSGGSLYLTLSYSRGQYRQETIEGLAGELQRCLSEILAHCAARQTAELTPSDLTLRGMTIPELEELVRSTAEIGEVEDAYLLTPMQQGMLFHALMDANSGAYFEQSTFDLLGHFDLDKFELSVESLVRRHEIFRSNVYTGWRERPLQVIFRSKTGLFRRVDLRGMSGAEQQEAIGRITREDQERGFDLTRDPLMRVTVLRTGDESYRFIWSTHHILMDGWCLSLVTEEVFEYYGALLEGREPKLAPVTPYSRYAEWLEEQDKEQASGYWAGYLAGYETQTLLPTGRPQGRVQDQTKDEAFRSRYCDFSRELTAGMDRFAKRHGVTLNTLLQTVWGLLLQRYNGTGDVVFGSVVSGRPAEIPGIESMVGLFINTIPVRIRCSGEETFSEMLRRSQEAAAAGYAYETHPLFEIQALTEQKQELIGHIVVFENFPVEEQVEQLGSGDASDFRIVNAGMVEQTNYDFNLIVTPGEQLRIRFEYNESVFDPSAVERISGHLQHLMGQVVADAERKVNELEVVTPAEKETIFGAFNDTAVPSPKEKTIHRLLEEQAELTPEAEAVVYEGERLTYRELNGLANRLARRLREAGVGRETLVGLMAERSLEMFVGLFGILKAGGAYVPIDPEYPEERIRYMLEDSGTKVLLTQSRLEEQAADAGTVLLLDEEGTYHEDESNLEPLGGADDLAYVIYTSGTTGKPKGVMVEHHGLTNLKVYFDQVLKLGAQDKIVQFASLSFDAACWEIYGALFTGAALYVPASSTILNYRLFEQYMQENGITMAALPPTYAVYLEPDTMPALRILFTAGSASSVELVGKWKDRLAYYNGYGPTENSIATTIWPVSEDPDADKGIVSIGRPMPNQHVYVIDPLGHLAPVGVAGELCVAGAGLARGYLDRPELTDEKFVVSRFSGERMYRTGDLARWMEDGRLEYLGRIDHQVKIRGYRIELGEIEAQLLKSSSVQETIVLAREDGHGQQELCAYFVAEELLRVSELRALLAAELPGYMVPTHFMQLEAMPLTPNGKIDRKALPAPEAGGLHSADYHAPRTWMEARLAEMYQQVLGVSSVGVNESFFELGGHSLKATALVSLLHKELGMNVPLKEVFRAPTVEALAEVLSGREQSAYVSIPAAEAAEVYPLSSAQQRMYVLHELEGDHLTYNMPAMMSVEGRLDKDRLQEVFRKLIARHEALRTSFELAEGEPVQRIHAEVPFEVEYRQADDITAGELAARFVRPFDLTRAPLLRVGLVEMAPERFLLLFDTHHIVSDGASMSLLTEEFVRLYEGEALSPLRIQYKDYAAWQQAELQSERMRGHEAFWLDRFSGELPVLAMPTDHPRPAGRAPEGETVAFELGAARSEALRKLAAANGSTLFMTLLAAYTVLLHKYTGQEDIVVGTPVAGRPHADLEPVLGMFVNTLALRHTPAPGKTFRSYLKEVRDGVLQAFEHQDYPFEDLVDRLNLERDLSRSPLFDTLFVMQNADDRGYELPGLLLKPYPREQAAAQFDLTFEAAETPEGLACSFQFASALYKRASIERLAEHFLQLLDGLTQDPQVTLGEADLVTVAERAQILGAFNDTAAEYPREATIISLFEEQAARTPERTAVLFEDTVMTYGELNARANALARTLRSAGVGPDTRAAVMAERSIEMIVGIYAVLKAGGAYVPVAPDYPAERISYILEDSDAAVLLTQERFLTAVPEPYRGVTVNLNDPAVYGQDEYNLVPAAGPHHIAYVIYTSGSTGRPKGVMIEHHSAVNRILWMDHKYGIGPEDTILHKTAFTFDVSVWELFWWGMVGSKVCLLTPGGEKNPSQILEAIERYGITTMHFVPAMLHTFLEYAEGLAPEELAGTLASLRQVFASGEALPPQSVARFQAAVAKLHGARLINLYGPTEATVDVSYFDCEPDGTYGMVPIGRPVWNTQLYILKEGTTRLQPVGVAGELCIAGVQVARGYLNRPELNAEKFVADPFTEGGRMYRTGDLARWLPDGNIEYLGRIDHQVKIRGYRIELGEVESAVLDAEGVLEAVVTAREDETGQKLLCAYYVADRELTAASLREALSARLPGYMVPTYFVQLERMPLSGSGKVDRKRLPAPEASVQSTGEYTAPRTQLEAKLAEIWAAVLRLPQVGVTDNFFEIGGHSLRATTLTAKIRQELGRTVPLREIFQSPTVESLARVLSGMDEAGYAAIPAAPESEYYPVTSAQKRMFILAHLEGGELSYNMPGVFTVEGPLDRGRLEGAFRRLIARHESLRTGFEMRSGEVVQKVYGEVPFELECMQADEAAADTLVRAFVRPFRLDEPPLLRAGLIELAPGRHILMYDTHHIISDGVSSEVMMDELAQFYDGRTPAPLTIQYKDYAVWQQAFVKSERYRQEERYWLDTFAGDLPVLDLPIAYPRPAVRSFEGALYEFEVEQEVTGRLRELAKASGATMYMVLLAAYSVLLSKYSGQEDIIVGTPTAGRQLAELEPLIGMFVGTVALRQYPRRGLTFLDYLSEVKENALQAFEYQGYPFDELVDRLELERDPSRHPLFDTLLVYAEETETEVKTEAQTEARGDEAGAGQDLTFIPYGQEHQVAKFDLSLSLTMKGDQLYGSAEYAVKLFGRSAVEKLVQDLLNLLDEAGREPQRRLEELGGRPAMAMTVDDLRIEAIDFSF</sequence>
<dbReference type="CDD" id="cd19543">
    <property type="entry name" value="DCL_NRPS"/>
    <property type="match status" value="1"/>
</dbReference>
<dbReference type="Gene3D" id="2.30.38.10">
    <property type="entry name" value="Luciferase, Domain 3"/>
    <property type="match status" value="4"/>
</dbReference>
<dbReference type="HOGENOM" id="CLU_223200_0_0_9"/>
<feature type="domain" description="Carrier" evidence="10">
    <location>
        <begin position="775"/>
        <end position="850"/>
    </location>
</feature>
<keyword evidence="3" id="KW-0596">Phosphopantetheine</keyword>
<evidence type="ECO:0000313" key="11">
    <source>
        <dbReference type="EMBL" id="AFC31287.1"/>
    </source>
</evidence>
<dbReference type="InterPro" id="IPR020845">
    <property type="entry name" value="AMP-binding_CS"/>
</dbReference>
<dbReference type="PROSITE" id="PS50075">
    <property type="entry name" value="CARRIER"/>
    <property type="match status" value="4"/>
</dbReference>
<keyword evidence="4" id="KW-0597">Phosphoprotein</keyword>
<dbReference type="InterPro" id="IPR036736">
    <property type="entry name" value="ACP-like_sf"/>
</dbReference>
<feature type="region of interest" description="Disordered" evidence="9">
    <location>
        <begin position="4375"/>
        <end position="4395"/>
    </location>
</feature>
<dbReference type="Pfam" id="PF00501">
    <property type="entry name" value="AMP-binding"/>
    <property type="match status" value="4"/>
</dbReference>
<dbReference type="GO" id="GO:0043041">
    <property type="term" value="P:amino acid activation for nonribosomal peptide biosynthetic process"/>
    <property type="evidence" value="ECO:0007669"/>
    <property type="project" value="TreeGrafter"/>
</dbReference>
<dbReference type="FunFam" id="3.40.50.12780:FF:000012">
    <property type="entry name" value="Non-ribosomal peptide synthetase"/>
    <property type="match status" value="4"/>
</dbReference>
<dbReference type="InterPro" id="IPR000873">
    <property type="entry name" value="AMP-dep_synth/lig_dom"/>
</dbReference>
<dbReference type="SUPFAM" id="SSF56801">
    <property type="entry name" value="Acetyl-CoA synthetase-like"/>
    <property type="match status" value="4"/>
</dbReference>
<keyword evidence="6" id="KW-0677">Repeat</keyword>
<evidence type="ECO:0000256" key="8">
    <source>
        <dbReference type="ARBA" id="ARBA00023268"/>
    </source>
</evidence>
<dbReference type="SUPFAM" id="SSF52777">
    <property type="entry name" value="CoA-dependent acyltransferases"/>
    <property type="match status" value="11"/>
</dbReference>
<dbReference type="InterPro" id="IPR020806">
    <property type="entry name" value="PKS_PP-bd"/>
</dbReference>
<evidence type="ECO:0000256" key="1">
    <source>
        <dbReference type="ARBA" id="ARBA00001957"/>
    </source>
</evidence>
<dbReference type="GO" id="GO:0016874">
    <property type="term" value="F:ligase activity"/>
    <property type="evidence" value="ECO:0007669"/>
    <property type="project" value="UniProtKB-KW"/>
</dbReference>
<dbReference type="SMART" id="SM00823">
    <property type="entry name" value="PKS_PP"/>
    <property type="match status" value="4"/>
</dbReference>
<dbReference type="InterPro" id="IPR023213">
    <property type="entry name" value="CAT-like_dom_sf"/>
</dbReference>